<gene>
    <name evidence="2" type="ORF">EM20IM_05750</name>
</gene>
<evidence type="ECO:0000313" key="3">
    <source>
        <dbReference type="Proteomes" id="UP000663088"/>
    </source>
</evidence>
<protein>
    <submittedName>
        <fullName evidence="2">ChaN family lipoprotein</fullName>
    </submittedName>
</protein>
<dbReference type="EMBL" id="CP065956">
    <property type="protein sequence ID" value="QSR86021.1"/>
    <property type="molecule type" value="Genomic_DNA"/>
</dbReference>
<proteinExistence type="predicted"/>
<dbReference type="Gene3D" id="3.40.50.11550">
    <property type="match status" value="1"/>
</dbReference>
<name>A0ABX7PTT7_9BACT</name>
<accession>A0ABX7PTT7</accession>
<keyword evidence="2" id="KW-0449">Lipoprotein</keyword>
<dbReference type="Proteomes" id="UP000663088">
    <property type="component" value="Chromosome"/>
</dbReference>
<sequence length="302" mass="34956">MLWSLPVNNPWLIFCLLFSVLTPGWSIEKTWIDILHGTLVNQQELLKDLSQSRIIYLGEVHTLKTHHKAQLDILRLLYSRGVPLALALESLDAQDQKLVNQFAEGHLSFEQFAKLIQWQKKWPNYLDYRPLCLFAQKHRIPIIGIDIQPSIPSKIARSGYSSLTEKEKKLYPLPSLSPLYKNFLTPFLAVHSFMDDKRIAHAIEAQRVREAFMAKQIMNFLESPLGIHRTVCVVTGEIHVRYGLGIPQFSRRYPQRLILFGSKEPIKLTPKELQASKKIDLSHQKFSFIRSPVADYFEVIQE</sequence>
<dbReference type="InterPro" id="IPR007314">
    <property type="entry name" value="Cofac_haem-bd_dom"/>
</dbReference>
<organism evidence="2 3">
    <name type="scientific">Candidatus Methylacidiphilum infernorum</name>
    <dbReference type="NCBI Taxonomy" id="511746"/>
    <lineage>
        <taxon>Bacteria</taxon>
        <taxon>Pseudomonadati</taxon>
        <taxon>Verrucomicrobiota</taxon>
        <taxon>Methylacidiphilae</taxon>
        <taxon>Methylacidiphilales</taxon>
        <taxon>Methylacidiphilaceae</taxon>
        <taxon>Methylacidiphilum (ex Ratnadevi et al. 2023)</taxon>
    </lineage>
</organism>
<evidence type="ECO:0000259" key="1">
    <source>
        <dbReference type="Pfam" id="PF04187"/>
    </source>
</evidence>
<dbReference type="SUPFAM" id="SSF159501">
    <property type="entry name" value="EreA/ChaN-like"/>
    <property type="match status" value="1"/>
</dbReference>
<dbReference type="Pfam" id="PF04187">
    <property type="entry name" value="Cofac_haem_bdg"/>
    <property type="match status" value="1"/>
</dbReference>
<feature type="domain" description="Haem-binding uptake Tiki superfamily ChaN" evidence="1">
    <location>
        <begin position="45"/>
        <end position="248"/>
    </location>
</feature>
<evidence type="ECO:0000313" key="2">
    <source>
        <dbReference type="EMBL" id="QSR86021.1"/>
    </source>
</evidence>
<keyword evidence="3" id="KW-1185">Reference proteome</keyword>
<dbReference type="CDD" id="cd14727">
    <property type="entry name" value="ChanN-like"/>
    <property type="match status" value="1"/>
</dbReference>
<reference evidence="2 3" key="1">
    <citation type="submission" date="2020-12" db="EMBL/GenBank/DDBJ databases">
        <authorList>
            <person name="Awala S.I."/>
            <person name="Gwak J.-H."/>
            <person name="Kim S.-J."/>
            <person name="Rhee S.-K."/>
        </authorList>
    </citation>
    <scope>NUCLEOTIDE SEQUENCE [LARGE SCALE GENOMIC DNA]</scope>
    <source>
        <strain evidence="2 3">IT5</strain>
    </source>
</reference>